<comment type="caution">
    <text evidence="1">The sequence shown here is derived from an EMBL/GenBank/DDBJ whole genome shotgun (WGS) entry which is preliminary data.</text>
</comment>
<reference evidence="1" key="1">
    <citation type="submission" date="2022-04" db="EMBL/GenBank/DDBJ databases">
        <title>A functionally conserved STORR gene fusion in Papaver species that diverged 16.8 million years ago.</title>
        <authorList>
            <person name="Catania T."/>
        </authorList>
    </citation>
    <scope>NUCLEOTIDE SEQUENCE</scope>
    <source>
        <strain evidence="1">S-188037</strain>
    </source>
</reference>
<dbReference type="PANTHER" id="PTHR35770">
    <property type="entry name" value="U2 SMALL NUCLEAR RIBONUCLEOPROTEIN AUXILIARY FACTOR-LIKE PROTEIN"/>
    <property type="match status" value="1"/>
</dbReference>
<name>A0AAD4RW52_9MAGN</name>
<gene>
    <name evidence="1" type="ORF">MKW98_008249</name>
</gene>
<dbReference type="AlphaFoldDB" id="A0AAD4RW52"/>
<keyword evidence="2" id="KW-1185">Reference proteome</keyword>
<organism evidence="1 2">
    <name type="scientific">Papaver atlanticum</name>
    <dbReference type="NCBI Taxonomy" id="357466"/>
    <lineage>
        <taxon>Eukaryota</taxon>
        <taxon>Viridiplantae</taxon>
        <taxon>Streptophyta</taxon>
        <taxon>Embryophyta</taxon>
        <taxon>Tracheophyta</taxon>
        <taxon>Spermatophyta</taxon>
        <taxon>Magnoliopsida</taxon>
        <taxon>Ranunculales</taxon>
        <taxon>Papaveraceae</taxon>
        <taxon>Papaveroideae</taxon>
        <taxon>Papaver</taxon>
    </lineage>
</organism>
<accession>A0AAD4RW52</accession>
<dbReference type="EMBL" id="JAJJMB010017645">
    <property type="protein sequence ID" value="KAI3836488.1"/>
    <property type="molecule type" value="Genomic_DNA"/>
</dbReference>
<dbReference type="Proteomes" id="UP001202328">
    <property type="component" value="Unassembled WGS sequence"/>
</dbReference>
<proteinExistence type="predicted"/>
<evidence type="ECO:0000313" key="1">
    <source>
        <dbReference type="EMBL" id="KAI3836488.1"/>
    </source>
</evidence>
<dbReference type="PANTHER" id="PTHR35770:SF1">
    <property type="entry name" value="U2 SMALL NUCLEAR RIBONUCLEOPROTEIN AUXILIARY FACTOR-LIKE PROTEIN"/>
    <property type="match status" value="1"/>
</dbReference>
<evidence type="ECO:0000313" key="2">
    <source>
        <dbReference type="Proteomes" id="UP001202328"/>
    </source>
</evidence>
<sequence length="280" mass="31166">MSKVFEDFQPMFSKLNAEWENPSSSLPSLDLPFLFHIHALNSSTLRIHLTDFHSYTWESTKSIQQLEDLRDDVGIGGSLSEFVDYLITSLKSDNVKLVLGGYVTSSRSEADHGASVAKLIAHKSKGMPLVTISLVRLMKSSDNDAMANLCLELYEAFKRNHQLVVREQESSYQLTRRLSAEKEKNESIQAQLDVALFSKNKKLRESTVSDKALPMAIPISNFNASPNFKASPVTVALGSPLNKLAEDQNPSKVSQRVVPAYRRHKARGVVLVDSDDENGN</sequence>
<protein>
    <submittedName>
        <fullName evidence="1">Uncharacterized protein</fullName>
    </submittedName>
</protein>